<gene>
    <name evidence="2" type="ORF">PAPOLLO_LOCUS23017</name>
</gene>
<evidence type="ECO:0000313" key="3">
    <source>
        <dbReference type="Proteomes" id="UP000691718"/>
    </source>
</evidence>
<feature type="region of interest" description="Disordered" evidence="1">
    <location>
        <begin position="837"/>
        <end position="859"/>
    </location>
</feature>
<feature type="compositionally biased region" description="Polar residues" evidence="1">
    <location>
        <begin position="1024"/>
        <end position="1037"/>
    </location>
</feature>
<accession>A0A8S3XWT0</accession>
<feature type="compositionally biased region" description="Basic and acidic residues" evidence="1">
    <location>
        <begin position="1"/>
        <end position="15"/>
    </location>
</feature>
<keyword evidence="3" id="KW-1185">Reference proteome</keyword>
<dbReference type="EMBL" id="CAJQZP010001411">
    <property type="protein sequence ID" value="CAG5044386.1"/>
    <property type="molecule type" value="Genomic_DNA"/>
</dbReference>
<sequence>MAPPPEYDKEPKAPDKSVTNLSADDSKISYNLVKEQQSNSDHKSSNATANAEIEEDNTTVGGDQAPFASHAVAKTKNKNLNKNNLMITLCICQLSVLEKNQTNIQTGLCLTEKAKAVFSRSCWRRWNRTSRRAKRRRGVRGGAGGSGGAAGARGARRGGAHGRRALPHSNSLQDLMAAALAAEAPRQRAHAHPPPASVSARAHHGGSLPSGVDTSSMLSEEPTRGGYLATVRCVNPPPLAERRVSASDANGPPDPDTSRRSKPMFPITYTARATLEIGSSSVCSGRAVTTTTPSNQVRTTPSANARSNKRFHHNRNLHRHQIADLAESRGPVTCGPPDRLYTKARLYNPEIRSQARLMNALRPKAYSIDETVKLEAKTNTADVSDISRDLNESLSQHKEFFCANNTYETKQKQSVEKYMNSEMWIKNVQNWYKGLDNYFLPCNTMQDHYKNNKTVENLQDFQKMGTFVTNSVYNTYTNTLTLFPSKQNLQKFEIKPSTSATKKVKILTNKHENKSYHQRAKNNTKLEPNSEIWCDIESRNSYYNNKIEKNLIIPTLSSNNPRNFRCTTIGKIIKKSFDFTEKSEMNDISSTETDYKEKKLCMIQKKVLNNQKPEISFTATAHNKEMVDDRLKNISKNNEQPQNTTKEPGHGNVFVFNEITKACINSLQSNSDVEMVNFISNDAIGKSTFSQFVNDQQKLFQLLEDECIKSDPDKAIITENKIIEDIRKNQIPDFDYKSAEIVSTNTIKDNIESSKTISDIVCKVDTNQKIENAKLQSDSQQIQDCVAEEIYDLEPLHNTYIALTLPVSFLSSPTNTNIGNSTRLINVNNKDLIPKEKNDKLEKTSDLNSEQKLMKRSKDNKKARKSAFTVLLFKNLFQRADSLLSDVQVITPNYTKEVDSTIPFSCITTPEVVASCNTTSSTSQSAVAVDPKPLQQLQPGSCYRALTSLTGEPAPRLATAAAPAPAPHTPQTPAEAPTPTAELQQQSRSVVSSSFNGLPLTRPSYGSTTAATDDCKKSLDENGNAVQGFSSPLSGSSQHKKPRRKKSSKNETVIKSQEIDGYQGNKDLNEVLRFIESNADSARGNKIGRAKHKDDSDDKASKKRSTDRRKDKENKMKRATSMEELSRTKLSDLTDKPVPRTEPVKAERRSWGEDAREPRDTFYLRDDTELTDFQTVTKKRKPKRRPDEPEPNRRTRAPEPRPRRESAPPSDRSNDSNDDMDSLHSLTSLPPAPTPAAPQPAHASYADIARTRHNIPDLIESCNFYAEGEPAADPNRRDPPPETQAPGDTDYPALDARTRRRDKTAPRQPRKERPEARAGACPAPDVVSDRRPAVMLLDCASRPRDMDGVTFGFDINEQLVGAARRPRCDLVRDALEGAVAVAAGGAALRYVPPPLAAHDARRAHQLNQLVHYVGAAWEDVVRCGNGKVRYFSE</sequence>
<feature type="compositionally biased region" description="Basic and acidic residues" evidence="1">
    <location>
        <begin position="1108"/>
        <end position="1168"/>
    </location>
</feature>
<name>A0A8S3XWT0_PARAO</name>
<evidence type="ECO:0000256" key="1">
    <source>
        <dbReference type="SAM" id="MobiDB-lite"/>
    </source>
</evidence>
<feature type="region of interest" description="Disordered" evidence="1">
    <location>
        <begin position="183"/>
        <end position="223"/>
    </location>
</feature>
<feature type="region of interest" description="Disordered" evidence="1">
    <location>
        <begin position="240"/>
        <end position="265"/>
    </location>
</feature>
<evidence type="ECO:0000313" key="2">
    <source>
        <dbReference type="EMBL" id="CAG5044386.1"/>
    </source>
</evidence>
<dbReference type="Proteomes" id="UP000691718">
    <property type="component" value="Unassembled WGS sequence"/>
</dbReference>
<feature type="compositionally biased region" description="Basic and acidic residues" evidence="1">
    <location>
        <begin position="1185"/>
        <end position="1206"/>
    </location>
</feature>
<feature type="region of interest" description="Disordered" evidence="1">
    <location>
        <begin position="1268"/>
        <end position="1325"/>
    </location>
</feature>
<reference evidence="2" key="1">
    <citation type="submission" date="2021-04" db="EMBL/GenBank/DDBJ databases">
        <authorList>
            <person name="Tunstrom K."/>
        </authorList>
    </citation>
    <scope>NUCLEOTIDE SEQUENCE</scope>
</reference>
<protein>
    <submittedName>
        <fullName evidence="2">(apollo) hypothetical protein</fullName>
    </submittedName>
</protein>
<proteinExistence type="predicted"/>
<feature type="region of interest" description="Disordered" evidence="1">
    <location>
        <begin position="129"/>
        <end position="167"/>
    </location>
</feature>
<feature type="compositionally biased region" description="Basic residues" evidence="1">
    <location>
        <begin position="154"/>
        <end position="166"/>
    </location>
</feature>
<feature type="compositionally biased region" description="Basic and acidic residues" evidence="1">
    <location>
        <begin position="1303"/>
        <end position="1316"/>
    </location>
</feature>
<comment type="caution">
    <text evidence="2">The sequence shown here is derived from an EMBL/GenBank/DDBJ whole genome shotgun (WGS) entry which is preliminary data.</text>
</comment>
<feature type="region of interest" description="Disordered" evidence="1">
    <location>
        <begin position="1"/>
        <end position="25"/>
    </location>
</feature>
<feature type="region of interest" description="Disordered" evidence="1">
    <location>
        <begin position="957"/>
        <end position="1061"/>
    </location>
</feature>
<dbReference type="OrthoDB" id="6426920at2759"/>
<feature type="compositionally biased region" description="Basic residues" evidence="1">
    <location>
        <begin position="129"/>
        <end position="139"/>
    </location>
</feature>
<feature type="region of interest" description="Disordered" evidence="1">
    <location>
        <begin position="284"/>
        <end position="304"/>
    </location>
</feature>
<organism evidence="2 3">
    <name type="scientific">Parnassius apollo</name>
    <name type="common">Apollo butterfly</name>
    <name type="synonym">Papilio apollo</name>
    <dbReference type="NCBI Taxonomy" id="110799"/>
    <lineage>
        <taxon>Eukaryota</taxon>
        <taxon>Metazoa</taxon>
        <taxon>Ecdysozoa</taxon>
        <taxon>Arthropoda</taxon>
        <taxon>Hexapoda</taxon>
        <taxon>Insecta</taxon>
        <taxon>Pterygota</taxon>
        <taxon>Neoptera</taxon>
        <taxon>Endopterygota</taxon>
        <taxon>Lepidoptera</taxon>
        <taxon>Glossata</taxon>
        <taxon>Ditrysia</taxon>
        <taxon>Papilionoidea</taxon>
        <taxon>Papilionidae</taxon>
        <taxon>Parnassiinae</taxon>
        <taxon>Parnassini</taxon>
        <taxon>Parnassius</taxon>
        <taxon>Parnassius</taxon>
    </lineage>
</organism>
<feature type="compositionally biased region" description="Basic residues" evidence="1">
    <location>
        <begin position="1038"/>
        <end position="1047"/>
    </location>
</feature>
<feature type="region of interest" description="Disordered" evidence="1">
    <location>
        <begin position="1083"/>
        <end position="1243"/>
    </location>
</feature>
<feature type="compositionally biased region" description="Gly residues" evidence="1">
    <location>
        <begin position="140"/>
        <end position="151"/>
    </location>
</feature>
<feature type="compositionally biased region" description="Low complexity" evidence="1">
    <location>
        <begin position="971"/>
        <end position="994"/>
    </location>
</feature>